<comment type="caution">
    <text evidence="3">The sequence shown here is derived from an EMBL/GenBank/DDBJ whole genome shotgun (WGS) entry which is preliminary data.</text>
</comment>
<feature type="compositionally biased region" description="Acidic residues" evidence="1">
    <location>
        <begin position="63"/>
        <end position="76"/>
    </location>
</feature>
<dbReference type="AlphaFoldDB" id="A0A8K0GIB1"/>
<protein>
    <recommendedName>
        <fullName evidence="2">PiggyBac transposable element-derived protein domain-containing protein</fullName>
    </recommendedName>
</protein>
<keyword evidence="4" id="KW-1185">Reference proteome</keyword>
<dbReference type="EMBL" id="VTPC01001202">
    <property type="protein sequence ID" value="KAF2902727.1"/>
    <property type="molecule type" value="Genomic_DNA"/>
</dbReference>
<feature type="compositionally biased region" description="Acidic residues" evidence="1">
    <location>
        <begin position="39"/>
        <end position="55"/>
    </location>
</feature>
<evidence type="ECO:0000259" key="2">
    <source>
        <dbReference type="Pfam" id="PF13843"/>
    </source>
</evidence>
<dbReference type="OrthoDB" id="6762421at2759"/>
<proteinExistence type="predicted"/>
<evidence type="ECO:0000313" key="3">
    <source>
        <dbReference type="EMBL" id="KAF2902727.1"/>
    </source>
</evidence>
<name>A0A8K0GIB1_IGNLU</name>
<evidence type="ECO:0000256" key="1">
    <source>
        <dbReference type="SAM" id="MobiDB-lite"/>
    </source>
</evidence>
<sequence length="235" mass="27249">MSERKPSFGKVYDKSHAKSLLIRKKKLEEIVRAYKAEETDSENVELQSDESESDDHESAKEMIEDEIVSESESDSEDDLPLEHLKSFVWQKWSQVAFRAIVDMYPFKMYIPNKPDKYGIKIVMLCDSKTFYMLNSIAYVVKEERKSSLPIPTQYVLKLTEPLHGTNRNVTVDNWFTSVPLAIELLNHGLTLVGSLRHNKPEILPEFLKKKFEFPSTMYAFDNTKTIALDFPKRTS</sequence>
<dbReference type="InterPro" id="IPR029526">
    <property type="entry name" value="PGBD"/>
</dbReference>
<dbReference type="Proteomes" id="UP000801492">
    <property type="component" value="Unassembled WGS sequence"/>
</dbReference>
<feature type="region of interest" description="Disordered" evidence="1">
    <location>
        <begin position="36"/>
        <end position="76"/>
    </location>
</feature>
<organism evidence="3 4">
    <name type="scientific">Ignelater luminosus</name>
    <name type="common">Cucubano</name>
    <name type="synonym">Pyrophorus luminosus</name>
    <dbReference type="NCBI Taxonomy" id="2038154"/>
    <lineage>
        <taxon>Eukaryota</taxon>
        <taxon>Metazoa</taxon>
        <taxon>Ecdysozoa</taxon>
        <taxon>Arthropoda</taxon>
        <taxon>Hexapoda</taxon>
        <taxon>Insecta</taxon>
        <taxon>Pterygota</taxon>
        <taxon>Neoptera</taxon>
        <taxon>Endopterygota</taxon>
        <taxon>Coleoptera</taxon>
        <taxon>Polyphaga</taxon>
        <taxon>Elateriformia</taxon>
        <taxon>Elateroidea</taxon>
        <taxon>Elateridae</taxon>
        <taxon>Agrypninae</taxon>
        <taxon>Pyrophorini</taxon>
        <taxon>Ignelater</taxon>
    </lineage>
</organism>
<accession>A0A8K0GIB1</accession>
<evidence type="ECO:0000313" key="4">
    <source>
        <dbReference type="Proteomes" id="UP000801492"/>
    </source>
</evidence>
<dbReference type="PANTHER" id="PTHR46599">
    <property type="entry name" value="PIGGYBAC TRANSPOSABLE ELEMENT-DERIVED PROTEIN 4"/>
    <property type="match status" value="1"/>
</dbReference>
<dbReference type="PANTHER" id="PTHR46599:SF6">
    <property type="entry name" value="DUAL SPECIFICITY PHOSPHATASE 26"/>
    <property type="match status" value="1"/>
</dbReference>
<gene>
    <name evidence="3" type="ORF">ILUMI_03460</name>
</gene>
<reference evidence="3" key="1">
    <citation type="submission" date="2019-08" db="EMBL/GenBank/DDBJ databases">
        <title>The genome of the North American firefly Photinus pyralis.</title>
        <authorList>
            <consortium name="Photinus pyralis genome working group"/>
            <person name="Fallon T.R."/>
            <person name="Sander Lower S.E."/>
            <person name="Weng J.-K."/>
        </authorList>
    </citation>
    <scope>NUCLEOTIDE SEQUENCE</scope>
    <source>
        <strain evidence="3">TRF0915ILg1</strain>
        <tissue evidence="3">Whole body</tissue>
    </source>
</reference>
<feature type="domain" description="PiggyBac transposable element-derived protein" evidence="2">
    <location>
        <begin position="104"/>
        <end position="226"/>
    </location>
</feature>
<dbReference type="Pfam" id="PF13843">
    <property type="entry name" value="DDE_Tnp_1_7"/>
    <property type="match status" value="1"/>
</dbReference>